<dbReference type="Proteomes" id="UP000023775">
    <property type="component" value="Unassembled WGS sequence"/>
</dbReference>
<dbReference type="EMBL" id="APVG01000041">
    <property type="protein sequence ID" value="ENY71211.1"/>
    <property type="molecule type" value="Genomic_DNA"/>
</dbReference>
<sequence>MEIRLNIPTVHIDPSIRSQDSGDTRQLALVQTASARQVLYEPGTTLSHELSQAANKLYQVYESLDQGDQAALGARLFGAEGLMPHATPSDLLQVLNRVDQMPSHASGHDRSIVIALMGDIGALYAATGATTGTERSQEASVRLRDGLAQALVNAGLTPPSGGSIQEVQERGGSSAVGPDKKAERSRPQAEHVFRTGIHNLGEEADDLLDVPRDSRIPPTKWDVAHISAQRVDETIEPFAGHMSGSPAEILQTWDMLRGEAPEQQFVGRLHSEHQYDPMQNRTPAEQEQLRARAAGAGAFLVGLGYHSSVEVIEGTLTYMGQSLRDHNVLGIGQRDAGHLFGAGAATDLMSELFQSHCR</sequence>
<keyword evidence="3" id="KW-1185">Reference proteome</keyword>
<dbReference type="eggNOG" id="ENOG5033XKM">
    <property type="taxonomic scope" value="Bacteria"/>
</dbReference>
<proteinExistence type="predicted"/>
<protein>
    <submittedName>
        <fullName evidence="2">Uncharacterized protein</fullName>
    </submittedName>
</protein>
<dbReference type="PATRIC" id="fig|1268237.3.peg.2847"/>
<gene>
    <name evidence="2" type="ORF">G114_14461</name>
</gene>
<name>N9VIL7_9GAMM</name>
<accession>N9VIL7</accession>
<feature type="compositionally biased region" description="Basic and acidic residues" evidence="1">
    <location>
        <begin position="178"/>
        <end position="188"/>
    </location>
</feature>
<dbReference type="RefSeq" id="WP_005356810.1">
    <property type="nucleotide sequence ID" value="NZ_APVG01000041.1"/>
</dbReference>
<reference evidence="2 3" key="1">
    <citation type="journal article" date="2013" name="Genome Announc.">
        <title>Draft Genome Sequence of the Aeromonas diversa Type Strain.</title>
        <authorList>
            <person name="Farfan M."/>
            <person name="Spataro N."/>
            <person name="Sanglas A."/>
            <person name="Albarral V."/>
            <person name="Loren J.G."/>
            <person name="Bosch E."/>
            <person name="Fuste M.C."/>
        </authorList>
    </citation>
    <scope>NUCLEOTIDE SEQUENCE [LARGE SCALE GENOMIC DNA]</scope>
    <source>
        <strain evidence="2 3">2478-85</strain>
    </source>
</reference>
<feature type="region of interest" description="Disordered" evidence="1">
    <location>
        <begin position="154"/>
        <end position="188"/>
    </location>
</feature>
<comment type="caution">
    <text evidence="2">The sequence shown here is derived from an EMBL/GenBank/DDBJ whole genome shotgun (WGS) entry which is preliminary data.</text>
</comment>
<organism evidence="2 3">
    <name type="scientific">Aeromonas diversa CDC 2478-85</name>
    <dbReference type="NCBI Taxonomy" id="1268237"/>
    <lineage>
        <taxon>Bacteria</taxon>
        <taxon>Pseudomonadati</taxon>
        <taxon>Pseudomonadota</taxon>
        <taxon>Gammaproteobacteria</taxon>
        <taxon>Aeromonadales</taxon>
        <taxon>Aeromonadaceae</taxon>
        <taxon>Aeromonas</taxon>
    </lineage>
</organism>
<dbReference type="OrthoDB" id="6905661at2"/>
<evidence type="ECO:0000313" key="3">
    <source>
        <dbReference type="Proteomes" id="UP000023775"/>
    </source>
</evidence>
<evidence type="ECO:0000256" key="1">
    <source>
        <dbReference type="SAM" id="MobiDB-lite"/>
    </source>
</evidence>
<dbReference type="AlphaFoldDB" id="N9VIL7"/>
<evidence type="ECO:0000313" key="2">
    <source>
        <dbReference type="EMBL" id="ENY71211.1"/>
    </source>
</evidence>